<proteinExistence type="predicted"/>
<dbReference type="STRING" id="36844.SAMN04488501_10187"/>
<reference evidence="3" key="1">
    <citation type="submission" date="2015-08" db="EMBL/GenBank/DDBJ databases">
        <title>Genome sequence of the strict anaerobe Clostridium homopropionicum LuHBu1 (DSM 5847T).</title>
        <authorList>
            <person name="Poehlein A."/>
            <person name="Beck M."/>
            <person name="Schiel-Bengelsdorf B."/>
            <person name="Bengelsdorf F.R."/>
            <person name="Daniel R."/>
            <person name="Duerre P."/>
        </authorList>
    </citation>
    <scope>NUCLEOTIDE SEQUENCE [LARGE SCALE GENOMIC DNA]</scope>
    <source>
        <strain evidence="3">DSM 5847</strain>
    </source>
</reference>
<protein>
    <submittedName>
        <fullName evidence="2">Uncharacterized protein</fullName>
    </submittedName>
</protein>
<feature type="transmembrane region" description="Helical" evidence="1">
    <location>
        <begin position="46"/>
        <end position="66"/>
    </location>
</feature>
<dbReference type="PATRIC" id="fig|1121318.3.peg.3388"/>
<dbReference type="RefSeq" id="WP_074782659.1">
    <property type="nucleotide sequence ID" value="NZ_LHUR01000042.1"/>
</dbReference>
<feature type="transmembrane region" description="Helical" evidence="1">
    <location>
        <begin position="168"/>
        <end position="192"/>
    </location>
</feature>
<gene>
    <name evidence="2" type="ORF">CLHOM_33930</name>
</gene>
<keyword evidence="1" id="KW-1133">Transmembrane helix</keyword>
<accession>A0A0L6Z6A5</accession>
<feature type="transmembrane region" description="Helical" evidence="1">
    <location>
        <begin position="143"/>
        <end position="162"/>
    </location>
</feature>
<feature type="transmembrane region" description="Helical" evidence="1">
    <location>
        <begin position="78"/>
        <end position="97"/>
    </location>
</feature>
<keyword evidence="1" id="KW-0812">Transmembrane</keyword>
<organism evidence="2 3">
    <name type="scientific">Clostridium homopropionicum DSM 5847</name>
    <dbReference type="NCBI Taxonomy" id="1121318"/>
    <lineage>
        <taxon>Bacteria</taxon>
        <taxon>Bacillati</taxon>
        <taxon>Bacillota</taxon>
        <taxon>Clostridia</taxon>
        <taxon>Eubacteriales</taxon>
        <taxon>Clostridiaceae</taxon>
        <taxon>Clostridium</taxon>
    </lineage>
</organism>
<evidence type="ECO:0000256" key="1">
    <source>
        <dbReference type="SAM" id="Phobius"/>
    </source>
</evidence>
<dbReference type="Proteomes" id="UP000037043">
    <property type="component" value="Unassembled WGS sequence"/>
</dbReference>
<comment type="caution">
    <text evidence="2">The sequence shown here is derived from an EMBL/GenBank/DDBJ whole genome shotgun (WGS) entry which is preliminary data.</text>
</comment>
<evidence type="ECO:0000313" key="2">
    <source>
        <dbReference type="EMBL" id="KOA18491.1"/>
    </source>
</evidence>
<keyword evidence="3" id="KW-1185">Reference proteome</keyword>
<feature type="transmembrane region" description="Helical" evidence="1">
    <location>
        <begin position="21"/>
        <end position="40"/>
    </location>
</feature>
<dbReference type="EMBL" id="LHUR01000042">
    <property type="protein sequence ID" value="KOA18491.1"/>
    <property type="molecule type" value="Genomic_DNA"/>
</dbReference>
<dbReference type="AlphaFoldDB" id="A0A0L6Z6A5"/>
<evidence type="ECO:0000313" key="3">
    <source>
        <dbReference type="Proteomes" id="UP000037043"/>
    </source>
</evidence>
<name>A0A0L6Z6A5_9CLOT</name>
<keyword evidence="1" id="KW-0472">Membrane</keyword>
<sequence>MKRINKEVALVEYKATNKYRLVIFIPLILGILIDNVSFISKIYTEGYMFISILFIVFWFWAGKLFAEISENKRKGFFQGNKLWLLSFVIFKLLIYLSQNRISFMAFMTFFPERFSQYYVICMTPIVSKILKLSVVATGTGRVTAAYIFMFIVFSVGFSYGLYWREKKIRLIIITALLGMVCLPVISVLAPFANYGVREGGIFVKENSKQIKSYYSDYSRIGFEVYFNFILENGKVDWQITNPKGEVIFSGCETMKNIERVRGFSIKPPNMPGKYTLTITPYEAIGKFNVNWSDTPNPLM</sequence>